<dbReference type="Proteomes" id="UP001597097">
    <property type="component" value="Unassembled WGS sequence"/>
</dbReference>
<sequence>MFDALPPLSGFRAEVIEGNLILAPVGNPEHAGCAMKLYRALIPVLDEHRWEGWAGNVDVCIEGSRDPVEPDFVLAPADCPRWGNRELLSSGLIMVAEVVSTSSVRRDREDKPPLYAAGGVPIYLLIDTVAEPPSVTVYSDIRDGVYRTTATVPVGTPLRLPAPIDFELNTSIFKA</sequence>
<dbReference type="RefSeq" id="WP_246651579.1">
    <property type="nucleotide sequence ID" value="NZ_JAHKRM010000010.1"/>
</dbReference>
<comment type="caution">
    <text evidence="2">The sequence shown here is derived from an EMBL/GenBank/DDBJ whole genome shotgun (WGS) entry which is preliminary data.</text>
</comment>
<keyword evidence="2" id="KW-0540">Nuclease</keyword>
<keyword evidence="3" id="KW-1185">Reference proteome</keyword>
<gene>
    <name evidence="2" type="ORF">ACFSJ0_13535</name>
</gene>
<dbReference type="PANTHER" id="PTHR35400:SF3">
    <property type="entry name" value="SLL1072 PROTEIN"/>
    <property type="match status" value="1"/>
</dbReference>
<protein>
    <submittedName>
        <fullName evidence="2">Uma2 family endonuclease</fullName>
    </submittedName>
</protein>
<evidence type="ECO:0000313" key="3">
    <source>
        <dbReference type="Proteomes" id="UP001597097"/>
    </source>
</evidence>
<dbReference type="CDD" id="cd06260">
    <property type="entry name" value="DUF820-like"/>
    <property type="match status" value="1"/>
</dbReference>
<evidence type="ECO:0000259" key="1">
    <source>
        <dbReference type="Pfam" id="PF05685"/>
    </source>
</evidence>
<keyword evidence="2" id="KW-0255">Endonuclease</keyword>
<dbReference type="InterPro" id="IPR011335">
    <property type="entry name" value="Restrct_endonuc-II-like"/>
</dbReference>
<dbReference type="InterPro" id="IPR008538">
    <property type="entry name" value="Uma2"/>
</dbReference>
<dbReference type="InterPro" id="IPR012296">
    <property type="entry name" value="Nuclease_put_TT1808"/>
</dbReference>
<dbReference type="Pfam" id="PF05685">
    <property type="entry name" value="Uma2"/>
    <property type="match status" value="1"/>
</dbReference>
<dbReference type="GO" id="GO:0004519">
    <property type="term" value="F:endonuclease activity"/>
    <property type="evidence" value="ECO:0007669"/>
    <property type="project" value="UniProtKB-KW"/>
</dbReference>
<keyword evidence="2" id="KW-0378">Hydrolase</keyword>
<organism evidence="2 3">
    <name type="scientific">Nonomuraea guangzhouensis</name>
    <dbReference type="NCBI Taxonomy" id="1291555"/>
    <lineage>
        <taxon>Bacteria</taxon>
        <taxon>Bacillati</taxon>
        <taxon>Actinomycetota</taxon>
        <taxon>Actinomycetes</taxon>
        <taxon>Streptosporangiales</taxon>
        <taxon>Streptosporangiaceae</taxon>
        <taxon>Nonomuraea</taxon>
    </lineage>
</organism>
<name>A0ABW4G5Q0_9ACTN</name>
<dbReference type="SUPFAM" id="SSF52980">
    <property type="entry name" value="Restriction endonuclease-like"/>
    <property type="match status" value="1"/>
</dbReference>
<feature type="domain" description="Putative restriction endonuclease" evidence="1">
    <location>
        <begin position="2"/>
        <end position="169"/>
    </location>
</feature>
<dbReference type="PANTHER" id="PTHR35400">
    <property type="entry name" value="SLR1083 PROTEIN"/>
    <property type="match status" value="1"/>
</dbReference>
<accession>A0ABW4G5Q0</accession>
<evidence type="ECO:0000313" key="2">
    <source>
        <dbReference type="EMBL" id="MFD1538069.1"/>
    </source>
</evidence>
<dbReference type="Gene3D" id="3.90.1570.10">
    <property type="entry name" value="tt1808, chain A"/>
    <property type="match status" value="1"/>
</dbReference>
<dbReference type="EMBL" id="JBHUCM010000012">
    <property type="protein sequence ID" value="MFD1538069.1"/>
    <property type="molecule type" value="Genomic_DNA"/>
</dbReference>
<reference evidence="3" key="1">
    <citation type="journal article" date="2019" name="Int. J. Syst. Evol. Microbiol.">
        <title>The Global Catalogue of Microorganisms (GCM) 10K type strain sequencing project: providing services to taxonomists for standard genome sequencing and annotation.</title>
        <authorList>
            <consortium name="The Broad Institute Genomics Platform"/>
            <consortium name="The Broad Institute Genome Sequencing Center for Infectious Disease"/>
            <person name="Wu L."/>
            <person name="Ma J."/>
        </authorList>
    </citation>
    <scope>NUCLEOTIDE SEQUENCE [LARGE SCALE GENOMIC DNA]</scope>
    <source>
        <strain evidence="3">CGMCC 1.15399</strain>
    </source>
</reference>
<proteinExistence type="predicted"/>